<dbReference type="OrthoDB" id="9771846at2"/>
<evidence type="ECO:0000313" key="2">
    <source>
        <dbReference type="EMBL" id="QDE36478.1"/>
    </source>
</evidence>
<protein>
    <submittedName>
        <fullName evidence="2">Polysaccharide pyruvyl transferase family protein</fullName>
    </submittedName>
</protein>
<gene>
    <name evidence="2" type="ORF">FIV50_02475</name>
</gene>
<proteinExistence type="predicted"/>
<dbReference type="Pfam" id="PF04230">
    <property type="entry name" value="PS_pyruv_trans"/>
    <property type="match status" value="1"/>
</dbReference>
<dbReference type="GO" id="GO:0016740">
    <property type="term" value="F:transferase activity"/>
    <property type="evidence" value="ECO:0007669"/>
    <property type="project" value="UniProtKB-KW"/>
</dbReference>
<dbReference type="PANTHER" id="PTHR36836:SF1">
    <property type="entry name" value="COLANIC ACID BIOSYNTHESIS PROTEIN WCAK"/>
    <property type="match status" value="1"/>
</dbReference>
<evidence type="ECO:0000259" key="1">
    <source>
        <dbReference type="Pfam" id="PF04230"/>
    </source>
</evidence>
<feature type="domain" description="Polysaccharide pyruvyl transferase" evidence="1">
    <location>
        <begin position="14"/>
        <end position="296"/>
    </location>
</feature>
<name>A0A4Y5YVF6_9MICO</name>
<sequence length="359" mass="39358">MRVLVAWAGDTSPNLGVRALGRGSVDLLRRVWPDAEFTLIDFGNRPQSIPWGRPRSLVKERVLGRAGMMDWLSQFDLLWDTRSGDSFADIYGAERHAKMSLVHEFASQTGMTTALAPQTIGPFTSRQGRLLARRNLRRSSLVFARDPISAAASARLGRPVDVSATDLVFGIDQPATTGELSDVLLNVSGLLWRGSDHVDSERYRELIRSLIPALIAEGRRVTLLPHVLDSHDPDNDVPVSRELEKEFDGLIDVRVPIDLEDARSVIAGSELVIGARMHACLNALSTGTPAVAMAYSRKFRPLMSELGWEHVVPLDDRDLGLHAVMAQVRAPGLAQRAVDARATGRSLLGSVAQRLEQLA</sequence>
<keyword evidence="2" id="KW-0808">Transferase</keyword>
<dbReference type="InterPro" id="IPR007345">
    <property type="entry name" value="Polysacch_pyruvyl_Trfase"/>
</dbReference>
<organism evidence="2 3">
    <name type="scientific">Microbacterium foliorum</name>
    <dbReference type="NCBI Taxonomy" id="104336"/>
    <lineage>
        <taxon>Bacteria</taxon>
        <taxon>Bacillati</taxon>
        <taxon>Actinomycetota</taxon>
        <taxon>Actinomycetes</taxon>
        <taxon>Micrococcales</taxon>
        <taxon>Microbacteriaceae</taxon>
        <taxon>Microbacterium</taxon>
    </lineage>
</organism>
<reference evidence="2 3" key="1">
    <citation type="submission" date="2019-06" db="EMBL/GenBank/DDBJ databases">
        <title>Complete genome of Microbacterium foliorum M2.</title>
        <authorList>
            <person name="Cao G."/>
        </authorList>
    </citation>
    <scope>NUCLEOTIDE SEQUENCE [LARGE SCALE GENOMIC DNA]</scope>
    <source>
        <strain evidence="2 3">M2</strain>
    </source>
</reference>
<dbReference type="Proteomes" id="UP000316125">
    <property type="component" value="Chromosome"/>
</dbReference>
<dbReference type="EMBL" id="CP041040">
    <property type="protein sequence ID" value="QDE36478.1"/>
    <property type="molecule type" value="Genomic_DNA"/>
</dbReference>
<dbReference type="AlphaFoldDB" id="A0A4Y5YVF6"/>
<dbReference type="PANTHER" id="PTHR36836">
    <property type="entry name" value="COLANIC ACID BIOSYNTHESIS PROTEIN WCAK"/>
    <property type="match status" value="1"/>
</dbReference>
<accession>A0A4Y5YVF6</accession>
<evidence type="ECO:0000313" key="3">
    <source>
        <dbReference type="Proteomes" id="UP000316125"/>
    </source>
</evidence>